<dbReference type="RefSeq" id="WP_090629219.1">
    <property type="nucleotide sequence ID" value="NZ_FOCP01000006.1"/>
</dbReference>
<sequence length="69" mass="8226">MPSLRFKIVIAKKSDKQTRPEMHGLFQRMKRGVQTYLRSLFNSDALPYFLAPVIFLAMMYLEWLYLLVL</sequence>
<dbReference type="EMBL" id="FOCP01000006">
    <property type="protein sequence ID" value="SEN01743.1"/>
    <property type="molecule type" value="Genomic_DNA"/>
</dbReference>
<dbReference type="Proteomes" id="UP000199459">
    <property type="component" value="Unassembled WGS sequence"/>
</dbReference>
<feature type="transmembrane region" description="Helical" evidence="1">
    <location>
        <begin position="45"/>
        <end position="68"/>
    </location>
</feature>
<reference evidence="2 3" key="1">
    <citation type="submission" date="2016-10" db="EMBL/GenBank/DDBJ databases">
        <authorList>
            <person name="de Groot N.N."/>
        </authorList>
    </citation>
    <scope>NUCLEOTIDE SEQUENCE [LARGE SCALE GENOMIC DNA]</scope>
    <source>
        <strain evidence="2 3">Nm22</strain>
    </source>
</reference>
<protein>
    <submittedName>
        <fullName evidence="2">Uncharacterized protein</fullName>
    </submittedName>
</protein>
<accession>A0A1H8D367</accession>
<proteinExistence type="predicted"/>
<dbReference type="AlphaFoldDB" id="A0A1H8D367"/>
<evidence type="ECO:0000313" key="3">
    <source>
        <dbReference type="Proteomes" id="UP000199459"/>
    </source>
</evidence>
<name>A0A1H8D367_9PROT</name>
<keyword evidence="1" id="KW-0812">Transmembrane</keyword>
<evidence type="ECO:0000313" key="2">
    <source>
        <dbReference type="EMBL" id="SEN01743.1"/>
    </source>
</evidence>
<organism evidence="2 3">
    <name type="scientific">Nitrosomonas marina</name>
    <dbReference type="NCBI Taxonomy" id="917"/>
    <lineage>
        <taxon>Bacteria</taxon>
        <taxon>Pseudomonadati</taxon>
        <taxon>Pseudomonadota</taxon>
        <taxon>Betaproteobacteria</taxon>
        <taxon>Nitrosomonadales</taxon>
        <taxon>Nitrosomonadaceae</taxon>
        <taxon>Nitrosomonas</taxon>
    </lineage>
</organism>
<keyword evidence="1" id="KW-0472">Membrane</keyword>
<gene>
    <name evidence="2" type="ORF">SAMN05216325_10623</name>
</gene>
<evidence type="ECO:0000256" key="1">
    <source>
        <dbReference type="SAM" id="Phobius"/>
    </source>
</evidence>
<keyword evidence="1" id="KW-1133">Transmembrane helix</keyword>